<reference evidence="3" key="2">
    <citation type="journal article" date="2021" name="Microbiome">
        <title>Successional dynamics and alternative stable states in a saline activated sludge microbial community over 9 years.</title>
        <authorList>
            <person name="Wang Y."/>
            <person name="Ye J."/>
            <person name="Ju F."/>
            <person name="Liu L."/>
            <person name="Boyd J.A."/>
            <person name="Deng Y."/>
            <person name="Parks D.H."/>
            <person name="Jiang X."/>
            <person name="Yin X."/>
            <person name="Woodcroft B.J."/>
            <person name="Tyson G.W."/>
            <person name="Hugenholtz P."/>
            <person name="Polz M.F."/>
            <person name="Zhang T."/>
        </authorList>
    </citation>
    <scope>NUCLEOTIDE SEQUENCE</scope>
    <source>
        <strain evidence="3">HKST-UBA09</strain>
    </source>
</reference>
<dbReference type="Proteomes" id="UP000714915">
    <property type="component" value="Unassembled WGS sequence"/>
</dbReference>
<dbReference type="EMBL" id="JAGQLF010000033">
    <property type="protein sequence ID" value="MCA9386996.1"/>
    <property type="molecule type" value="Genomic_DNA"/>
</dbReference>
<evidence type="ECO:0000313" key="3">
    <source>
        <dbReference type="EMBL" id="MCA9386996.1"/>
    </source>
</evidence>
<name>A0A955RLF1_9BACT</name>
<dbReference type="InterPro" id="IPR025868">
    <property type="entry name" value="Zn_ribbon_dom_put"/>
</dbReference>
<organism evidence="3 4">
    <name type="scientific">Candidatus Dojkabacteria bacterium</name>
    <dbReference type="NCBI Taxonomy" id="2099670"/>
    <lineage>
        <taxon>Bacteria</taxon>
        <taxon>Candidatus Dojkabacteria</taxon>
    </lineage>
</organism>
<sequence length="81" mass="9318">MEKQCQSCGMPLKENQGSEADGSLSNMYCNLCYKDGAFISPDMSVQEMKQICDEALKEKGWIKPLRWVALMQIPTLKRWKK</sequence>
<gene>
    <name evidence="3" type="ORF">KC669_03095</name>
</gene>
<reference evidence="3" key="1">
    <citation type="submission" date="2020-04" db="EMBL/GenBank/DDBJ databases">
        <authorList>
            <person name="Zhang T."/>
        </authorList>
    </citation>
    <scope>NUCLEOTIDE SEQUENCE</scope>
    <source>
        <strain evidence="3">HKST-UBA09</strain>
    </source>
</reference>
<evidence type="ECO:0000256" key="1">
    <source>
        <dbReference type="SAM" id="MobiDB-lite"/>
    </source>
</evidence>
<comment type="caution">
    <text evidence="3">The sequence shown here is derived from an EMBL/GenBank/DDBJ whole genome shotgun (WGS) entry which is preliminary data.</text>
</comment>
<feature type="region of interest" description="Disordered" evidence="1">
    <location>
        <begin position="1"/>
        <end position="20"/>
    </location>
</feature>
<dbReference type="AlphaFoldDB" id="A0A955RLF1"/>
<dbReference type="Pfam" id="PF12674">
    <property type="entry name" value="Zn_ribbon_2"/>
    <property type="match status" value="1"/>
</dbReference>
<accession>A0A955RLF1</accession>
<protein>
    <submittedName>
        <fullName evidence="3">Zinc ribbon domain-containing protein</fullName>
    </submittedName>
</protein>
<evidence type="ECO:0000259" key="2">
    <source>
        <dbReference type="Pfam" id="PF12674"/>
    </source>
</evidence>
<proteinExistence type="predicted"/>
<evidence type="ECO:0000313" key="4">
    <source>
        <dbReference type="Proteomes" id="UP000714915"/>
    </source>
</evidence>
<feature type="domain" description="Putative zinc ribbon" evidence="2">
    <location>
        <begin position="5"/>
        <end position="80"/>
    </location>
</feature>